<accession>A0A562NL59</accession>
<comment type="caution">
    <text evidence="2">The sequence shown here is derived from an EMBL/GenBank/DDBJ whole genome shotgun (WGS) entry which is preliminary data.</text>
</comment>
<dbReference type="EMBL" id="VLKU01000008">
    <property type="protein sequence ID" value="TWI32863.1"/>
    <property type="molecule type" value="Genomic_DNA"/>
</dbReference>
<keyword evidence="3" id="KW-1185">Reference proteome</keyword>
<dbReference type="InterPro" id="IPR053136">
    <property type="entry name" value="UTP_pyrophosphatase-like"/>
</dbReference>
<dbReference type="InterPro" id="IPR002725">
    <property type="entry name" value="YgjP-like_metallopeptidase"/>
</dbReference>
<protein>
    <recommendedName>
        <fullName evidence="1">YgjP-like metallopeptidase domain-containing protein</fullName>
    </recommendedName>
</protein>
<dbReference type="PANTHER" id="PTHR30399">
    <property type="entry name" value="UNCHARACTERIZED PROTEIN YGJP"/>
    <property type="match status" value="1"/>
</dbReference>
<name>A0A562NL59_9RHOB</name>
<dbReference type="AlphaFoldDB" id="A0A562NL59"/>
<reference evidence="2 3" key="1">
    <citation type="journal article" date="2015" name="Stand. Genomic Sci.">
        <title>Genomic Encyclopedia of Bacterial and Archaeal Type Strains, Phase III: the genomes of soil and plant-associated and newly described type strains.</title>
        <authorList>
            <person name="Whitman W.B."/>
            <person name="Woyke T."/>
            <person name="Klenk H.P."/>
            <person name="Zhou Y."/>
            <person name="Lilburn T.G."/>
            <person name="Beck B.J."/>
            <person name="De Vos P."/>
            <person name="Vandamme P."/>
            <person name="Eisen J.A."/>
            <person name="Garrity G."/>
            <person name="Hugenholtz P."/>
            <person name="Kyrpides N.C."/>
        </authorList>
    </citation>
    <scope>NUCLEOTIDE SEQUENCE [LARGE SCALE GENOMIC DNA]</scope>
    <source>
        <strain evidence="2 3">CGMCC 1.5364</strain>
    </source>
</reference>
<dbReference type="OrthoDB" id="9795402at2"/>
<proteinExistence type="predicted"/>
<dbReference type="RefSeq" id="WP_145398729.1">
    <property type="nucleotide sequence ID" value="NZ_VLKU01000008.1"/>
</dbReference>
<evidence type="ECO:0000313" key="2">
    <source>
        <dbReference type="EMBL" id="TWI32863.1"/>
    </source>
</evidence>
<evidence type="ECO:0000259" key="1">
    <source>
        <dbReference type="Pfam" id="PF01863"/>
    </source>
</evidence>
<dbReference type="CDD" id="cd07344">
    <property type="entry name" value="M48_yhfN_like"/>
    <property type="match status" value="1"/>
</dbReference>
<evidence type="ECO:0000313" key="3">
    <source>
        <dbReference type="Proteomes" id="UP000316225"/>
    </source>
</evidence>
<dbReference type="Gene3D" id="3.30.2010.10">
    <property type="entry name" value="Metalloproteases ('zincins'), catalytic domain"/>
    <property type="match status" value="1"/>
</dbReference>
<dbReference type="Proteomes" id="UP000316225">
    <property type="component" value="Unassembled WGS sequence"/>
</dbReference>
<organism evidence="2 3">
    <name type="scientific">Paracoccus sulfuroxidans</name>
    <dbReference type="NCBI Taxonomy" id="384678"/>
    <lineage>
        <taxon>Bacteria</taxon>
        <taxon>Pseudomonadati</taxon>
        <taxon>Pseudomonadota</taxon>
        <taxon>Alphaproteobacteria</taxon>
        <taxon>Rhodobacterales</taxon>
        <taxon>Paracoccaceae</taxon>
        <taxon>Paracoccus</taxon>
    </lineage>
</organism>
<feature type="domain" description="YgjP-like metallopeptidase" evidence="1">
    <location>
        <begin position="19"/>
        <end position="211"/>
    </location>
</feature>
<sequence>MLIDGDIPVTVRRSARARRMTLRVARANGEVVLTLPLRVPEAEGKAFAESRAEWLRKTRARMPSQRLVRPGALIPVEGRALAITPAGVRVVRPEGDQLLVPENRPAHVTVAAWLKHLAQQRLLAASTRHATAIGRPFTSIALRDTRSRWGSCTTDGRLMFSWRLAMAPPQVLDYVAAHEVAHLRHMDHSAAFWAATARLMPGYQTHRDWLRVNGHDLLSWQFRDETD</sequence>
<gene>
    <name evidence="2" type="ORF">IQ24_02741</name>
</gene>
<dbReference type="PANTHER" id="PTHR30399:SF1">
    <property type="entry name" value="UTP PYROPHOSPHATASE"/>
    <property type="match status" value="1"/>
</dbReference>
<dbReference type="Pfam" id="PF01863">
    <property type="entry name" value="YgjP-like"/>
    <property type="match status" value="1"/>
</dbReference>